<evidence type="ECO:0000256" key="1">
    <source>
        <dbReference type="SAM" id="Phobius"/>
    </source>
</evidence>
<feature type="transmembrane region" description="Helical" evidence="1">
    <location>
        <begin position="12"/>
        <end position="30"/>
    </location>
</feature>
<evidence type="ECO:0000259" key="2">
    <source>
        <dbReference type="PROSITE" id="PS51272"/>
    </source>
</evidence>
<sequence length="1422" mass="147134">MGHLKRHIVHLHVGLCLMSVVALLSLNFVIPQRAELASTYIQTASDTKKSSEPSPTSVSATFGAGATAGNLIVAILGAGGNVTLNAPSGFSTAINQSGTPSQAIFYKTAAGGETAITATVSSNPSSIGLHIYEYSGGDNTLDLTSSSSGFGTSTVSGTITTTFNNAMIIAAFTDDINTNHNDGSWNDGTEGFTERNDFKTTGAGTSNTFAGGDNLTNSAGSQSVNTNIGGNANWRGQIVSFGLGGAIPTVSNVTSSTANGTYGVGAVISVQVVFSEVVNVTGTPQLTLETGGTDAVLNYTSGSGTNTLTFNYTVASGQTSADLDYTSTTALALNGGTIQDVDTNNATLTLATPGAAGSLGANKAIVIDGVAPTISQVTPVPSPTNDNTPNYTFNSTEAGTITYGGDCSSATTAASAGNNTITFNALANGVHSNCTITVTDAANNISNILNVNSFTVDTVAPTVTNVTSLTADGTYGAGANIDIRVTFSEVVNVTNNPTIILETGASDAVVSYTSGTGTNTLVFNYTVAIGHASLDLDYISTTALALSGGTIQDAATNNATLTLASPGAASSLGFNKNIVISVDITPPVIAEVTPVPTPTNDTTPNYTFSSTESGTITYGGDCSSVTTSAVAGNNTVTFSTLASGLHNNCTITVTDASSNVSNLLNVSPFTIDTIAPAIAEVTPVPTPANDTTPNYTFSSTEAGTITYGGDCSSATTAAIVGNNTVTFNALTQGLHNNCTITVTDSAGNVSNLLNISPFTIDTTMPVLNEITPVPTPTNDTTPNYTFSSSEAGTITYGGDCSSVTTAATAGNNTVTFNALAPGLHNNCTITVTDGASNVSNVLNVSPFTIDTTAPTVTEVTSVPDPTADNTPDYTFNTTEGGTIIYIGDCTSATTSAVSGNNTITFNALSSGLHNNCTLTVTDAAGNVSNVLNITPFTVNTSDITPPTIAEVIPVPDPTNDTTPNYTFSSTEAGTITYGGDCSSATTSAIVGNNTVTFNTLSNGLHNNCTVTVTDAASNVSNVLNVSPFTVDTGSVGDLAAPTLIEIIPVPTPDNDPTPEYTFNSTEGGVITYSGGCVSDTTIAVPGDNTIIFGPLEPGTYDNCTITVTDAFGNQSIPLQISPFTIEDDSHASARHRRRSRTQDSFVGCSRGPNSPVPFIDIFDANTFPHIENFYRRCIVDGRTSVLFMPDSSVTKAEYVKIVLNTFNLGTASYEPAFADVTPDNGLAPYIIQAAHLGFIYNYSPGGVSYFYPNAPITRAEAFKILALAKKASLGIYEAHFSDVHRDDWYYDYAAWAQNAGLAVGYHKFFGKDGTASDFYTFPALLYKPGDTGIDVLHYKEILAQLGYFFGEMNEFYDNELKSAVSAYQTVKGITPNTGQIGAQTRTSLLSETLVPRDENWFRGDKPITRGETTKIVHLSENL</sequence>
<dbReference type="InterPro" id="IPR001119">
    <property type="entry name" value="SLH_dom"/>
</dbReference>
<comment type="caution">
    <text evidence="3">The sequence shown here is derived from an EMBL/GenBank/DDBJ whole genome shotgun (WGS) entry which is preliminary data.</text>
</comment>
<dbReference type="Pfam" id="PF00395">
    <property type="entry name" value="SLH"/>
    <property type="match status" value="1"/>
</dbReference>
<dbReference type="Gene3D" id="2.60.40.10">
    <property type="entry name" value="Immunoglobulins"/>
    <property type="match status" value="2"/>
</dbReference>
<gene>
    <name evidence="3" type="ORF">A2V81_04755</name>
</gene>
<feature type="domain" description="SLH" evidence="2">
    <location>
        <begin position="1213"/>
        <end position="1279"/>
    </location>
</feature>
<keyword evidence="1" id="KW-0812">Transmembrane</keyword>
<dbReference type="Pfam" id="PF01471">
    <property type="entry name" value="PG_binding_1"/>
    <property type="match status" value="1"/>
</dbReference>
<dbReference type="SUPFAM" id="SSF47090">
    <property type="entry name" value="PGBD-like"/>
    <property type="match status" value="1"/>
</dbReference>
<dbReference type="InterPro" id="IPR036366">
    <property type="entry name" value="PGBDSf"/>
</dbReference>
<keyword evidence="1" id="KW-0472">Membrane</keyword>
<dbReference type="Gene3D" id="1.10.101.10">
    <property type="entry name" value="PGBD-like superfamily/PGBD"/>
    <property type="match status" value="1"/>
</dbReference>
<dbReference type="EMBL" id="MEWR01000016">
    <property type="protein sequence ID" value="OGC81871.1"/>
    <property type="molecule type" value="Genomic_DNA"/>
</dbReference>
<dbReference type="InterPro" id="IPR002477">
    <property type="entry name" value="Peptidoglycan-bd-like"/>
</dbReference>
<accession>A0A1F4XJI9</accession>
<keyword evidence="1" id="KW-1133">Transmembrane helix</keyword>
<dbReference type="PROSITE" id="PS51272">
    <property type="entry name" value="SLH"/>
    <property type="match status" value="1"/>
</dbReference>
<dbReference type="Proteomes" id="UP000177614">
    <property type="component" value="Unassembled WGS sequence"/>
</dbReference>
<dbReference type="STRING" id="1817814.A2V81_04755"/>
<evidence type="ECO:0000313" key="3">
    <source>
        <dbReference type="EMBL" id="OGC81871.1"/>
    </source>
</evidence>
<organism evidence="3 4">
    <name type="scientific">Candidatus Abawacabacteria bacterium RBG_16_42_10</name>
    <dbReference type="NCBI Taxonomy" id="1817814"/>
    <lineage>
        <taxon>Bacteria</taxon>
        <taxon>Candidatus Abawacaibacteriota</taxon>
    </lineage>
</organism>
<dbReference type="InterPro" id="IPR013783">
    <property type="entry name" value="Ig-like_fold"/>
</dbReference>
<proteinExistence type="predicted"/>
<name>A0A1F4XJI9_9BACT</name>
<evidence type="ECO:0000313" key="4">
    <source>
        <dbReference type="Proteomes" id="UP000177614"/>
    </source>
</evidence>
<protein>
    <recommendedName>
        <fullName evidence="2">SLH domain-containing protein</fullName>
    </recommendedName>
</protein>
<reference evidence="3 4" key="1">
    <citation type="journal article" date="2016" name="Nat. Commun.">
        <title>Thousands of microbial genomes shed light on interconnected biogeochemical processes in an aquifer system.</title>
        <authorList>
            <person name="Anantharaman K."/>
            <person name="Brown C.T."/>
            <person name="Hug L.A."/>
            <person name="Sharon I."/>
            <person name="Castelle C.J."/>
            <person name="Probst A.J."/>
            <person name="Thomas B.C."/>
            <person name="Singh A."/>
            <person name="Wilkins M.J."/>
            <person name="Karaoz U."/>
            <person name="Brodie E.L."/>
            <person name="Williams K.H."/>
            <person name="Hubbard S.S."/>
            <person name="Banfield J.F."/>
        </authorList>
    </citation>
    <scope>NUCLEOTIDE SEQUENCE [LARGE SCALE GENOMIC DNA]</scope>
</reference>
<dbReference type="InterPro" id="IPR036365">
    <property type="entry name" value="PGBD-like_sf"/>
</dbReference>